<evidence type="ECO:0000313" key="9">
    <source>
        <dbReference type="EMBL" id="RRG23784.1"/>
    </source>
</evidence>
<feature type="transmembrane region" description="Helical" evidence="8">
    <location>
        <begin position="7"/>
        <end position="37"/>
    </location>
</feature>
<proteinExistence type="inferred from homology"/>
<dbReference type="InterPro" id="IPR052017">
    <property type="entry name" value="TSUP"/>
</dbReference>
<feature type="transmembrane region" description="Helical" evidence="8">
    <location>
        <begin position="177"/>
        <end position="197"/>
    </location>
</feature>
<keyword evidence="5 8" id="KW-0812">Transmembrane</keyword>
<dbReference type="AlphaFoldDB" id="A0A425Y603"/>
<protein>
    <recommendedName>
        <fullName evidence="8">Probable membrane transporter protein</fullName>
    </recommendedName>
</protein>
<evidence type="ECO:0000256" key="6">
    <source>
        <dbReference type="ARBA" id="ARBA00022989"/>
    </source>
</evidence>
<keyword evidence="7 8" id="KW-0472">Membrane</keyword>
<evidence type="ECO:0000256" key="8">
    <source>
        <dbReference type="RuleBase" id="RU363041"/>
    </source>
</evidence>
<dbReference type="Pfam" id="PF01925">
    <property type="entry name" value="TauE"/>
    <property type="match status" value="1"/>
</dbReference>
<organism evidence="9 10">
    <name type="scientific">Ancylomarina euxinus</name>
    <dbReference type="NCBI Taxonomy" id="2283627"/>
    <lineage>
        <taxon>Bacteria</taxon>
        <taxon>Pseudomonadati</taxon>
        <taxon>Bacteroidota</taxon>
        <taxon>Bacteroidia</taxon>
        <taxon>Marinilabiliales</taxon>
        <taxon>Marinifilaceae</taxon>
        <taxon>Ancylomarina</taxon>
    </lineage>
</organism>
<feature type="transmembrane region" description="Helical" evidence="8">
    <location>
        <begin position="139"/>
        <end position="165"/>
    </location>
</feature>
<evidence type="ECO:0000256" key="4">
    <source>
        <dbReference type="ARBA" id="ARBA00022475"/>
    </source>
</evidence>
<comment type="caution">
    <text evidence="9">The sequence shown here is derived from an EMBL/GenBank/DDBJ whole genome shotgun (WGS) entry which is preliminary data.</text>
</comment>
<keyword evidence="3" id="KW-0813">Transport</keyword>
<feature type="transmembrane region" description="Helical" evidence="8">
    <location>
        <begin position="204"/>
        <end position="224"/>
    </location>
</feature>
<name>A0A425Y603_9BACT</name>
<evidence type="ECO:0000256" key="7">
    <source>
        <dbReference type="ARBA" id="ARBA00023136"/>
    </source>
</evidence>
<evidence type="ECO:0000256" key="2">
    <source>
        <dbReference type="ARBA" id="ARBA00009142"/>
    </source>
</evidence>
<evidence type="ECO:0000256" key="1">
    <source>
        <dbReference type="ARBA" id="ARBA00004651"/>
    </source>
</evidence>
<comment type="similarity">
    <text evidence="2 8">Belongs to the 4-toluene sulfonate uptake permease (TSUP) (TC 2.A.102) family.</text>
</comment>
<dbReference type="PANTHER" id="PTHR30269">
    <property type="entry name" value="TRANSMEMBRANE PROTEIN YFCA"/>
    <property type="match status" value="1"/>
</dbReference>
<feature type="transmembrane region" description="Helical" evidence="8">
    <location>
        <begin position="230"/>
        <end position="257"/>
    </location>
</feature>
<dbReference type="GO" id="GO:0005886">
    <property type="term" value="C:plasma membrane"/>
    <property type="evidence" value="ECO:0007669"/>
    <property type="project" value="UniProtKB-SubCell"/>
</dbReference>
<dbReference type="EMBL" id="QQWG01000003">
    <property type="protein sequence ID" value="RRG23784.1"/>
    <property type="molecule type" value="Genomic_DNA"/>
</dbReference>
<sequence>MEWYSYILVVLAGVFAGFINVLAGSGSILILALLIFLGLPATVANGTLRIAILMQNIVGVASFKQQKVFDYKEGLGLALPAIVGSILGAIFAVNINEDIMEKTIGAILIVLFFIVLYKPDAWVKGQVGKMGKRPSLSQYIIFFFIGFYGGFIQAGVGFFLLAGLVLGAGFNLVKANAIKIFIVLLYTAFALVVFIYNDQVDYKIGLILGVGNMIGAWFGTRFAVSWGAKYVRYILMGVIIVASIKFLGVFDLFMMILK</sequence>
<feature type="transmembrane region" description="Helical" evidence="8">
    <location>
        <begin position="75"/>
        <end position="93"/>
    </location>
</feature>
<comment type="subcellular location">
    <subcellularLocation>
        <location evidence="1 8">Cell membrane</location>
        <topology evidence="1 8">Multi-pass membrane protein</topology>
    </subcellularLocation>
</comment>
<gene>
    <name evidence="9" type="ORF">DWB61_05230</name>
</gene>
<reference evidence="9 10" key="1">
    <citation type="submission" date="2018-07" db="EMBL/GenBank/DDBJ databases">
        <title>Draft genome sequence of Ancylomarina sp. M1P.</title>
        <authorList>
            <person name="Yadav S."/>
            <person name="Villanueva L."/>
            <person name="Damste J.S.S."/>
        </authorList>
    </citation>
    <scope>NUCLEOTIDE SEQUENCE [LARGE SCALE GENOMIC DNA]</scope>
    <source>
        <strain evidence="9 10">M1P</strain>
    </source>
</reference>
<keyword evidence="6 8" id="KW-1133">Transmembrane helix</keyword>
<dbReference type="InterPro" id="IPR002781">
    <property type="entry name" value="TM_pro_TauE-like"/>
</dbReference>
<keyword evidence="10" id="KW-1185">Reference proteome</keyword>
<keyword evidence="4 8" id="KW-1003">Cell membrane</keyword>
<evidence type="ECO:0000256" key="3">
    <source>
        <dbReference type="ARBA" id="ARBA00022448"/>
    </source>
</evidence>
<dbReference type="PANTHER" id="PTHR30269:SF0">
    <property type="entry name" value="MEMBRANE TRANSPORTER PROTEIN YFCA-RELATED"/>
    <property type="match status" value="1"/>
</dbReference>
<dbReference type="Proteomes" id="UP000285794">
    <property type="component" value="Unassembled WGS sequence"/>
</dbReference>
<feature type="transmembrane region" description="Helical" evidence="8">
    <location>
        <begin position="99"/>
        <end position="118"/>
    </location>
</feature>
<dbReference type="RefSeq" id="WP_125029829.1">
    <property type="nucleotide sequence ID" value="NZ_JAPXVP010000003.1"/>
</dbReference>
<evidence type="ECO:0000256" key="5">
    <source>
        <dbReference type="ARBA" id="ARBA00022692"/>
    </source>
</evidence>
<evidence type="ECO:0000313" key="10">
    <source>
        <dbReference type="Proteomes" id="UP000285794"/>
    </source>
</evidence>
<accession>A0A425Y603</accession>
<dbReference type="OrthoDB" id="554695at2"/>